<dbReference type="PANTHER" id="PTHR33507">
    <property type="entry name" value="INNER MEMBRANE PROTEIN YBBJ"/>
    <property type="match status" value="1"/>
</dbReference>
<evidence type="ECO:0000256" key="5">
    <source>
        <dbReference type="SAM" id="Phobius"/>
    </source>
</evidence>
<dbReference type="Proteomes" id="UP000198281">
    <property type="component" value="Unassembled WGS sequence"/>
</dbReference>
<dbReference type="Pfam" id="PF01957">
    <property type="entry name" value="NfeD"/>
    <property type="match status" value="1"/>
</dbReference>
<evidence type="ECO:0000313" key="8">
    <source>
        <dbReference type="Proteomes" id="UP000198281"/>
    </source>
</evidence>
<dbReference type="OrthoDB" id="9810336at2"/>
<comment type="subcellular location">
    <subcellularLocation>
        <location evidence="1">Membrane</location>
        <topology evidence="1">Multi-pass membrane protein</topology>
    </subcellularLocation>
</comment>
<dbReference type="EMBL" id="FZOS01000004">
    <property type="protein sequence ID" value="SNS29871.1"/>
    <property type="molecule type" value="Genomic_DNA"/>
</dbReference>
<dbReference type="InterPro" id="IPR052165">
    <property type="entry name" value="Membrane_assoc_protease"/>
</dbReference>
<accession>A0A239DD81</accession>
<keyword evidence="3 5" id="KW-1133">Transmembrane helix</keyword>
<evidence type="ECO:0000256" key="4">
    <source>
        <dbReference type="ARBA" id="ARBA00023136"/>
    </source>
</evidence>
<dbReference type="RefSeq" id="WP_089218565.1">
    <property type="nucleotide sequence ID" value="NZ_FZOS01000004.1"/>
</dbReference>
<evidence type="ECO:0000256" key="1">
    <source>
        <dbReference type="ARBA" id="ARBA00004141"/>
    </source>
</evidence>
<protein>
    <recommendedName>
        <fullName evidence="6">NfeD-like C-terminal domain-containing protein</fullName>
    </recommendedName>
</protein>
<gene>
    <name evidence="7" type="ORF">SAMN06295912_10429</name>
</gene>
<sequence length="145" mass="15203">MPFDLDPHWLWLIAAIVLAIAEIIAPGFFLIWLAAAAAATGAVAFLLDLSVPVQALVFAIAALVAVYAGRRYMAAYPAYSPDPMLNDRTARLVGEIVTVVEPIGEGHGRVKVGDGVWNATGPDIPSGARARITGAQGSTLIVEPL</sequence>
<evidence type="ECO:0000256" key="2">
    <source>
        <dbReference type="ARBA" id="ARBA00022692"/>
    </source>
</evidence>
<evidence type="ECO:0000259" key="6">
    <source>
        <dbReference type="Pfam" id="PF01957"/>
    </source>
</evidence>
<name>A0A239DD81_9SPHN</name>
<keyword evidence="2 5" id="KW-0812">Transmembrane</keyword>
<dbReference type="InterPro" id="IPR002810">
    <property type="entry name" value="NfeD-like_C"/>
</dbReference>
<dbReference type="AlphaFoldDB" id="A0A239DD81"/>
<feature type="transmembrane region" description="Helical" evidence="5">
    <location>
        <begin position="12"/>
        <end position="45"/>
    </location>
</feature>
<reference evidence="8" key="1">
    <citation type="submission" date="2017-06" db="EMBL/GenBank/DDBJ databases">
        <authorList>
            <person name="Varghese N."/>
            <person name="Submissions S."/>
        </authorList>
    </citation>
    <scope>NUCLEOTIDE SEQUENCE [LARGE SCALE GENOMIC DNA]</scope>
    <source>
        <strain evidence="8">LNB2</strain>
    </source>
</reference>
<dbReference type="GO" id="GO:0005886">
    <property type="term" value="C:plasma membrane"/>
    <property type="evidence" value="ECO:0007669"/>
    <property type="project" value="TreeGrafter"/>
</dbReference>
<keyword evidence="8" id="KW-1185">Reference proteome</keyword>
<evidence type="ECO:0000256" key="3">
    <source>
        <dbReference type="ARBA" id="ARBA00022989"/>
    </source>
</evidence>
<proteinExistence type="predicted"/>
<feature type="domain" description="NfeD-like C-terminal" evidence="6">
    <location>
        <begin position="90"/>
        <end position="144"/>
    </location>
</feature>
<organism evidence="7 8">
    <name type="scientific">Edaphosphingomonas laterariae</name>
    <dbReference type="NCBI Taxonomy" id="861865"/>
    <lineage>
        <taxon>Bacteria</taxon>
        <taxon>Pseudomonadati</taxon>
        <taxon>Pseudomonadota</taxon>
        <taxon>Alphaproteobacteria</taxon>
        <taxon>Sphingomonadales</taxon>
        <taxon>Rhizorhabdaceae</taxon>
        <taxon>Edaphosphingomonas</taxon>
    </lineage>
</organism>
<dbReference type="Gene3D" id="2.40.50.140">
    <property type="entry name" value="Nucleic acid-binding proteins"/>
    <property type="match status" value="1"/>
</dbReference>
<feature type="transmembrane region" description="Helical" evidence="5">
    <location>
        <begin position="51"/>
        <end position="69"/>
    </location>
</feature>
<dbReference type="InterPro" id="IPR012340">
    <property type="entry name" value="NA-bd_OB-fold"/>
</dbReference>
<evidence type="ECO:0000313" key="7">
    <source>
        <dbReference type="EMBL" id="SNS29871.1"/>
    </source>
</evidence>
<keyword evidence="4 5" id="KW-0472">Membrane</keyword>
<dbReference type="PANTHER" id="PTHR33507:SF3">
    <property type="entry name" value="INNER MEMBRANE PROTEIN YBBJ"/>
    <property type="match status" value="1"/>
</dbReference>